<protein>
    <submittedName>
        <fullName evidence="2">Uncharacterized protein</fullName>
    </submittedName>
</protein>
<dbReference type="EMBL" id="JAWDGP010001203">
    <property type="protein sequence ID" value="KAK3793625.1"/>
    <property type="molecule type" value="Genomic_DNA"/>
</dbReference>
<keyword evidence="3" id="KW-1185">Reference proteome</keyword>
<feature type="region of interest" description="Disordered" evidence="1">
    <location>
        <begin position="1"/>
        <end position="36"/>
    </location>
</feature>
<evidence type="ECO:0000256" key="1">
    <source>
        <dbReference type="SAM" id="MobiDB-lite"/>
    </source>
</evidence>
<proteinExistence type="predicted"/>
<accession>A0AAE1ATA1</accession>
<evidence type="ECO:0000313" key="2">
    <source>
        <dbReference type="EMBL" id="KAK3793625.1"/>
    </source>
</evidence>
<reference evidence="2" key="1">
    <citation type="journal article" date="2023" name="G3 (Bethesda)">
        <title>A reference genome for the long-term kleptoplast-retaining sea slug Elysia crispata morphotype clarki.</title>
        <authorList>
            <person name="Eastman K.E."/>
            <person name="Pendleton A.L."/>
            <person name="Shaikh M.A."/>
            <person name="Suttiyut T."/>
            <person name="Ogas R."/>
            <person name="Tomko P."/>
            <person name="Gavelis G."/>
            <person name="Widhalm J.R."/>
            <person name="Wisecaver J.H."/>
        </authorList>
    </citation>
    <scope>NUCLEOTIDE SEQUENCE</scope>
    <source>
        <strain evidence="2">ECLA1</strain>
    </source>
</reference>
<organism evidence="2 3">
    <name type="scientific">Elysia crispata</name>
    <name type="common">lettuce slug</name>
    <dbReference type="NCBI Taxonomy" id="231223"/>
    <lineage>
        <taxon>Eukaryota</taxon>
        <taxon>Metazoa</taxon>
        <taxon>Spiralia</taxon>
        <taxon>Lophotrochozoa</taxon>
        <taxon>Mollusca</taxon>
        <taxon>Gastropoda</taxon>
        <taxon>Heterobranchia</taxon>
        <taxon>Euthyneura</taxon>
        <taxon>Panpulmonata</taxon>
        <taxon>Sacoglossa</taxon>
        <taxon>Placobranchoidea</taxon>
        <taxon>Plakobranchidae</taxon>
        <taxon>Elysia</taxon>
    </lineage>
</organism>
<comment type="caution">
    <text evidence="2">The sequence shown here is derived from an EMBL/GenBank/DDBJ whole genome shotgun (WGS) entry which is preliminary data.</text>
</comment>
<dbReference type="Proteomes" id="UP001283361">
    <property type="component" value="Unassembled WGS sequence"/>
</dbReference>
<dbReference type="AlphaFoldDB" id="A0AAE1ATA1"/>
<gene>
    <name evidence="2" type="ORF">RRG08_019228</name>
</gene>
<sequence>MLQQGGEYNQELDLERIDTRRRANTQENQQQMDRCRSTAVKGGKSCAGNSGLRLNTFGRAYCTYHTGEFAFIYDKRNN</sequence>
<evidence type="ECO:0000313" key="3">
    <source>
        <dbReference type="Proteomes" id="UP001283361"/>
    </source>
</evidence>
<name>A0AAE1ATA1_9GAST</name>